<sequence>MIVVLLCVGRGSVQVGVGAPVSLTFARRFNLGGQPAKGFFQATRQSASLPAHVHHPQQPFRPFSARQQSYAANLIDAPSVSLYGCRARWAVDDDSVDERCFLLQAESPDDAVALLRMHLEKEFPRVDLREIRVEMDDSRLETIVSHFSVFTTSRVSQLDEYDFIDSFRLGPVIEPS</sequence>
<protein>
    <submittedName>
        <fullName evidence="1">Uncharacterized protein</fullName>
    </submittedName>
</protein>
<evidence type="ECO:0000313" key="2">
    <source>
        <dbReference type="Proteomes" id="UP000244649"/>
    </source>
</evidence>
<accession>A0A2T7WNN3</accession>
<name>A0A2T7WNN3_MICTE</name>
<dbReference type="RefSeq" id="WP_116537111.1">
    <property type="nucleotide sequence ID" value="NZ_QDFT01000010.1"/>
</dbReference>
<comment type="caution">
    <text evidence="1">The sequence shown here is derived from an EMBL/GenBank/DDBJ whole genome shotgun (WGS) entry which is preliminary data.</text>
</comment>
<reference evidence="1 2" key="1">
    <citation type="submission" date="2018-04" db="EMBL/GenBank/DDBJ databases">
        <authorList>
            <person name="Go L.Y."/>
            <person name="Mitchell J.A."/>
        </authorList>
    </citation>
    <scope>NUCLEOTIDE SEQUENCE [LARGE SCALE GENOMIC DNA]</scope>
    <source>
        <strain evidence="1 2">TPD7010</strain>
    </source>
</reference>
<gene>
    <name evidence="1" type="ORF">DC432_06145</name>
</gene>
<organism evidence="1 2">
    <name type="scientific">Microbacterium testaceum</name>
    <name type="common">Aureobacterium testaceum</name>
    <name type="synonym">Brevibacterium testaceum</name>
    <dbReference type="NCBI Taxonomy" id="2033"/>
    <lineage>
        <taxon>Bacteria</taxon>
        <taxon>Bacillati</taxon>
        <taxon>Actinomycetota</taxon>
        <taxon>Actinomycetes</taxon>
        <taxon>Micrococcales</taxon>
        <taxon>Microbacteriaceae</taxon>
        <taxon>Microbacterium</taxon>
    </lineage>
</organism>
<evidence type="ECO:0000313" key="1">
    <source>
        <dbReference type="EMBL" id="PVE76201.1"/>
    </source>
</evidence>
<dbReference type="AlphaFoldDB" id="A0A2T7WNN3"/>
<dbReference type="EMBL" id="QDFT01000010">
    <property type="protein sequence ID" value="PVE76201.1"/>
    <property type="molecule type" value="Genomic_DNA"/>
</dbReference>
<proteinExistence type="predicted"/>
<dbReference type="Proteomes" id="UP000244649">
    <property type="component" value="Unassembled WGS sequence"/>
</dbReference>